<keyword evidence="3" id="KW-0540">Nuclease</keyword>
<comment type="caution">
    <text evidence="3">The sequence shown here is derived from an EMBL/GenBank/DDBJ whole genome shotgun (WGS) entry which is preliminary data.</text>
</comment>
<comment type="similarity">
    <text evidence="1 2">Belongs to the UPF0102 family.</text>
</comment>
<dbReference type="CDD" id="cd20736">
    <property type="entry name" value="PoNe_Nuclease"/>
    <property type="match status" value="1"/>
</dbReference>
<evidence type="ECO:0000313" key="3">
    <source>
        <dbReference type="EMBL" id="NYJ74127.1"/>
    </source>
</evidence>
<keyword evidence="3" id="KW-0378">Hydrolase</keyword>
<evidence type="ECO:0000256" key="1">
    <source>
        <dbReference type="ARBA" id="ARBA00006738"/>
    </source>
</evidence>
<dbReference type="AlphaFoldDB" id="A0A853DC00"/>
<evidence type="ECO:0000256" key="2">
    <source>
        <dbReference type="HAMAP-Rule" id="MF_00048"/>
    </source>
</evidence>
<dbReference type="RefSeq" id="WP_179479796.1">
    <property type="nucleotide sequence ID" value="NZ_JACCFW010000001.1"/>
</dbReference>
<proteinExistence type="inferred from homology"/>
<dbReference type="Gene3D" id="3.40.1350.10">
    <property type="match status" value="1"/>
</dbReference>
<keyword evidence="4" id="KW-1185">Reference proteome</keyword>
<reference evidence="3 4" key="1">
    <citation type="submission" date="2020-07" db="EMBL/GenBank/DDBJ databases">
        <title>Sequencing the genomes of 1000 actinobacteria strains.</title>
        <authorList>
            <person name="Klenk H.-P."/>
        </authorList>
    </citation>
    <scope>NUCLEOTIDE SEQUENCE [LARGE SCALE GENOMIC DNA]</scope>
    <source>
        <strain evidence="3 4">DSM 29531</strain>
    </source>
</reference>
<dbReference type="NCBIfam" id="NF009150">
    <property type="entry name" value="PRK12497.1-3"/>
    <property type="match status" value="1"/>
</dbReference>
<dbReference type="SUPFAM" id="SSF52980">
    <property type="entry name" value="Restriction endonuclease-like"/>
    <property type="match status" value="1"/>
</dbReference>
<evidence type="ECO:0000313" key="4">
    <source>
        <dbReference type="Proteomes" id="UP000571817"/>
    </source>
</evidence>
<dbReference type="InterPro" id="IPR003509">
    <property type="entry name" value="UPF0102_YraN-like"/>
</dbReference>
<sequence>MKSSGPAHRVDPRHALGRAGEDYAVDYLRSQGMVVVERNWRCREGELDVIAFDEAHDTLVIVEVKTRRTTTFGSPVEAVTRLKAARLRHLAHAWLREHPVGVAAVRIDVVGILVRPHSAPVVEHVRDVW</sequence>
<dbReference type="EMBL" id="JACCFW010000001">
    <property type="protein sequence ID" value="NYJ74127.1"/>
    <property type="molecule type" value="Genomic_DNA"/>
</dbReference>
<dbReference type="InterPro" id="IPR011335">
    <property type="entry name" value="Restrct_endonuc-II-like"/>
</dbReference>
<dbReference type="GO" id="GO:0004519">
    <property type="term" value="F:endonuclease activity"/>
    <property type="evidence" value="ECO:0007669"/>
    <property type="project" value="UniProtKB-KW"/>
</dbReference>
<name>A0A853DC00_9MICO</name>
<accession>A0A853DC00</accession>
<dbReference type="Pfam" id="PF02021">
    <property type="entry name" value="UPF0102"/>
    <property type="match status" value="1"/>
</dbReference>
<dbReference type="NCBIfam" id="NF009154">
    <property type="entry name" value="PRK12497.3-3"/>
    <property type="match status" value="1"/>
</dbReference>
<dbReference type="PANTHER" id="PTHR34039">
    <property type="entry name" value="UPF0102 PROTEIN YRAN"/>
    <property type="match status" value="1"/>
</dbReference>
<dbReference type="PANTHER" id="PTHR34039:SF1">
    <property type="entry name" value="UPF0102 PROTEIN YRAN"/>
    <property type="match status" value="1"/>
</dbReference>
<gene>
    <name evidence="3" type="ORF">HNR15_001090</name>
</gene>
<dbReference type="GO" id="GO:0003676">
    <property type="term" value="F:nucleic acid binding"/>
    <property type="evidence" value="ECO:0007669"/>
    <property type="project" value="InterPro"/>
</dbReference>
<organism evidence="3 4">
    <name type="scientific">Allobranchiibius huperziae</name>
    <dbReference type="NCBI Taxonomy" id="1874116"/>
    <lineage>
        <taxon>Bacteria</taxon>
        <taxon>Bacillati</taxon>
        <taxon>Actinomycetota</taxon>
        <taxon>Actinomycetes</taxon>
        <taxon>Micrococcales</taxon>
        <taxon>Dermacoccaceae</taxon>
        <taxon>Allobranchiibius</taxon>
    </lineage>
</organism>
<dbReference type="HAMAP" id="MF_00048">
    <property type="entry name" value="UPF0102"/>
    <property type="match status" value="1"/>
</dbReference>
<keyword evidence="3" id="KW-0255">Endonuclease</keyword>
<protein>
    <recommendedName>
        <fullName evidence="2">UPF0102 protein HNR15_001090</fullName>
    </recommendedName>
</protein>
<dbReference type="Proteomes" id="UP000571817">
    <property type="component" value="Unassembled WGS sequence"/>
</dbReference>
<dbReference type="InterPro" id="IPR011856">
    <property type="entry name" value="tRNA_endonuc-like_dom_sf"/>
</dbReference>